<organism evidence="1">
    <name type="scientific">Anguilla anguilla</name>
    <name type="common">European freshwater eel</name>
    <name type="synonym">Muraena anguilla</name>
    <dbReference type="NCBI Taxonomy" id="7936"/>
    <lineage>
        <taxon>Eukaryota</taxon>
        <taxon>Metazoa</taxon>
        <taxon>Chordata</taxon>
        <taxon>Craniata</taxon>
        <taxon>Vertebrata</taxon>
        <taxon>Euteleostomi</taxon>
        <taxon>Actinopterygii</taxon>
        <taxon>Neopterygii</taxon>
        <taxon>Teleostei</taxon>
        <taxon>Anguilliformes</taxon>
        <taxon>Anguillidae</taxon>
        <taxon>Anguilla</taxon>
    </lineage>
</organism>
<protein>
    <submittedName>
        <fullName evidence="1">Uncharacterized protein</fullName>
    </submittedName>
</protein>
<reference evidence="1" key="1">
    <citation type="submission" date="2014-11" db="EMBL/GenBank/DDBJ databases">
        <authorList>
            <person name="Amaro Gonzalez C."/>
        </authorList>
    </citation>
    <scope>NUCLEOTIDE SEQUENCE</scope>
</reference>
<dbReference type="AlphaFoldDB" id="A0A0E9PVM4"/>
<evidence type="ECO:0000313" key="1">
    <source>
        <dbReference type="EMBL" id="JAH08150.1"/>
    </source>
</evidence>
<reference evidence="1" key="2">
    <citation type="journal article" date="2015" name="Fish Shellfish Immunol.">
        <title>Early steps in the European eel (Anguilla anguilla)-Vibrio vulnificus interaction in the gills: Role of the RtxA13 toxin.</title>
        <authorList>
            <person name="Callol A."/>
            <person name="Pajuelo D."/>
            <person name="Ebbesson L."/>
            <person name="Teles M."/>
            <person name="MacKenzie S."/>
            <person name="Amaro C."/>
        </authorList>
    </citation>
    <scope>NUCLEOTIDE SEQUENCE</scope>
</reference>
<name>A0A0E9PVM4_ANGAN</name>
<sequence length="21" mass="2375">MVILLSALQKLTKLSQDWDTA</sequence>
<proteinExistence type="predicted"/>
<accession>A0A0E9PVM4</accession>
<dbReference type="EMBL" id="GBXM01100427">
    <property type="protein sequence ID" value="JAH08150.1"/>
    <property type="molecule type" value="Transcribed_RNA"/>
</dbReference>